<gene>
    <name evidence="12" type="ORF">RS030_3480</name>
</gene>
<feature type="region of interest" description="Disordered" evidence="8">
    <location>
        <begin position="1186"/>
        <end position="1223"/>
    </location>
</feature>
<dbReference type="Pfam" id="PF23231">
    <property type="entry name" value="HAT_Syf1_CNRKL1_C"/>
    <property type="match status" value="1"/>
</dbReference>
<dbReference type="PANTHER" id="PTHR11246:SF5">
    <property type="entry name" value="PRE-MRNA-SPLICING FACTOR SYF1"/>
    <property type="match status" value="1"/>
</dbReference>
<evidence type="ECO:0000313" key="13">
    <source>
        <dbReference type="Proteomes" id="UP001311799"/>
    </source>
</evidence>
<dbReference type="PANTHER" id="PTHR11246">
    <property type="entry name" value="PRE-MRNA SPLICING FACTOR"/>
    <property type="match status" value="1"/>
</dbReference>
<keyword evidence="3" id="KW-0507">mRNA processing</keyword>
<dbReference type="SUPFAM" id="SSF48452">
    <property type="entry name" value="TPR-like"/>
    <property type="match status" value="2"/>
</dbReference>
<evidence type="ECO:0000313" key="12">
    <source>
        <dbReference type="EMBL" id="KAK6588723.1"/>
    </source>
</evidence>
<dbReference type="SMART" id="SM00386">
    <property type="entry name" value="HAT"/>
    <property type="match status" value="6"/>
</dbReference>
<feature type="compositionally biased region" description="Low complexity" evidence="8">
    <location>
        <begin position="1195"/>
        <end position="1223"/>
    </location>
</feature>
<comment type="similarity">
    <text evidence="2">Belongs to the crooked-neck family.</text>
</comment>
<dbReference type="InterPro" id="IPR056350">
    <property type="entry name" value="HAT_Syf1_central"/>
</dbReference>
<keyword evidence="4" id="KW-0747">Spliceosome</keyword>
<keyword evidence="7" id="KW-0539">Nucleus</keyword>
<keyword evidence="13" id="KW-1185">Reference proteome</keyword>
<proteinExistence type="inferred from homology"/>
<dbReference type="InterPro" id="IPR055430">
    <property type="entry name" value="HAT_Syf1_CNRKL1_C"/>
</dbReference>
<evidence type="ECO:0000256" key="7">
    <source>
        <dbReference type="ARBA" id="ARBA00023242"/>
    </source>
</evidence>
<evidence type="ECO:0000256" key="3">
    <source>
        <dbReference type="ARBA" id="ARBA00022664"/>
    </source>
</evidence>
<dbReference type="GO" id="GO:0000974">
    <property type="term" value="C:Prp19 complex"/>
    <property type="evidence" value="ECO:0007669"/>
    <property type="project" value="TreeGrafter"/>
</dbReference>
<evidence type="ECO:0000259" key="9">
    <source>
        <dbReference type="Pfam" id="PF23220"/>
    </source>
</evidence>
<feature type="region of interest" description="Disordered" evidence="8">
    <location>
        <begin position="1074"/>
        <end position="1130"/>
    </location>
</feature>
<evidence type="ECO:0000259" key="11">
    <source>
        <dbReference type="Pfam" id="PF23233"/>
    </source>
</evidence>
<sequence length="1223" mass="142339">MNGVEENLLYLQSIRNKILKKEVFLECKGLRVYEDELKRGKRGEKIGLWLEYISKVKNNISMVKEGSYHDMEYISEENDLNREIGLENVELDEVERLNLGNLDLNLLYKYDYCLVLVRRALNWSSRREVSIWKEYLSLLEEFELFLEKRLGKELVDLDISDEYESCLKSCNDVDLWLSYSRYLFKNKVEFTRSRHVLDRSLKLLPLNTHHKIWNQYLEYITSLDIPILSISVLRRFLLFSFKDGIEPYIQALVKGDQITECLNELFGLIKQRIGLDYSVFKNGIEVNGSRHKVSGMDDLFNLALIILSENVLVLDKKIIEDYANKLIDEKLNESMNDKKTVFSPILNTIGTDLNNNVKNDTNASQINSMDLNNRGYKLTFGELVCRVSQIYMKLANWKKVYEIYYFGIEKCVSVYDFTVIYDSMMMFSSIYMNRLLCNREESANCNTQLSDSPSFISSLKELSDESLRKEFERLEKIVNDHNCLLYKTMVRCEKDNVSRWIEYINAFVKEERKKNRPEPSIEVVKLFEEAINTIDFNKIKDKSRCIFWVFYANYMTSSIDNGNEILEYNKGGKGKKEKELLELSREVFERALLQPYIEDYTLLWTEWVEMELRFGNYECALELVRRCLGFIKKQKDKQKTINNPRIWQLSSDIEISFGTPESVWSLIEELFDSGMSTSSLIISFGDYFKRKGLYDEAFTLYERAIGALEMPYSFNICLDLINSFMYRYCGVTIQKLFDLDKETEFNINNTRIERIREIFEYSISALNEWKLKLRIKELDSYYEYVFILYSIYGVCETNMGRKKRAYDVFERAIRQLDEQDKYKVIVYIRWINLTLRCSDIEYTRSIFDSAIESLKTADVIIKICIKYVNFELNMGEINRVRSIFLYASEFVPKIYLQENQFSLYNKFWTSWSYFECEYGDEDTLRDLLRIQKNVPLVSGHSVYSNSNSSSLVGSSPVFTKSTIHNCNKENIGDDTEDGVCESQNQIGAEKEDKTTTREMGIGKIHAVRKEQEGSIVEAGAGREPFGILDDTDFKNYQYEDDDEEQVSDQEYDASNTFVETDSDDDLLLSLSSEENSGNELADTRNNNGNSNDGNNNNHINGNNNNHNGNNDHSHERNHNNMQIPNSNLNDNISSNINLNIDHNSNSNNISCSNNTQNAHLQQSNIIGIPNTNFFQASHNNNRNAHAALHDFTPGSNSSTTNHHNSGLLVENSNMSSNNNDNGR</sequence>
<dbReference type="InterPro" id="IPR011990">
    <property type="entry name" value="TPR-like_helical_dom_sf"/>
</dbReference>
<keyword evidence="6" id="KW-0508">mRNA splicing</keyword>
<comment type="subcellular location">
    <subcellularLocation>
        <location evidence="1">Nucleus</location>
    </subcellularLocation>
</comment>
<evidence type="ECO:0000256" key="4">
    <source>
        <dbReference type="ARBA" id="ARBA00022728"/>
    </source>
</evidence>
<evidence type="ECO:0000256" key="5">
    <source>
        <dbReference type="ARBA" id="ARBA00022737"/>
    </source>
</evidence>
<dbReference type="Gene3D" id="1.25.40.10">
    <property type="entry name" value="Tetratricopeptide repeat domain"/>
    <property type="match status" value="3"/>
</dbReference>
<feature type="domain" description="Pre-mRNA-splicing factor Syf1/CRNKL1-like C-terminal HAT-repeats" evidence="10">
    <location>
        <begin position="577"/>
        <end position="936"/>
    </location>
</feature>
<evidence type="ECO:0000259" key="10">
    <source>
        <dbReference type="Pfam" id="PF23231"/>
    </source>
</evidence>
<evidence type="ECO:0000256" key="1">
    <source>
        <dbReference type="ARBA" id="ARBA00004123"/>
    </source>
</evidence>
<accession>A0AAV9XVU4</accession>
<dbReference type="GO" id="GO:0071007">
    <property type="term" value="C:U2-type catalytic step 2 spliceosome"/>
    <property type="evidence" value="ECO:0007669"/>
    <property type="project" value="TreeGrafter"/>
</dbReference>
<comment type="caution">
    <text evidence="12">The sequence shown here is derived from an EMBL/GenBank/DDBJ whole genome shotgun (WGS) entry which is preliminary data.</text>
</comment>
<dbReference type="EMBL" id="JAWDEY010000031">
    <property type="protein sequence ID" value="KAK6588723.1"/>
    <property type="molecule type" value="Genomic_DNA"/>
</dbReference>
<evidence type="ECO:0000256" key="6">
    <source>
        <dbReference type="ARBA" id="ARBA00023187"/>
    </source>
</evidence>
<evidence type="ECO:0000256" key="2">
    <source>
        <dbReference type="ARBA" id="ARBA00008644"/>
    </source>
</evidence>
<feature type="compositionally biased region" description="Basic and acidic residues" evidence="8">
    <location>
        <begin position="1109"/>
        <end position="1118"/>
    </location>
</feature>
<dbReference type="Proteomes" id="UP001311799">
    <property type="component" value="Unassembled WGS sequence"/>
</dbReference>
<dbReference type="GO" id="GO:0071014">
    <property type="term" value="C:post-mRNA release spliceosomal complex"/>
    <property type="evidence" value="ECO:0007669"/>
    <property type="project" value="TreeGrafter"/>
</dbReference>
<dbReference type="GO" id="GO:0000349">
    <property type="term" value="P:generation of catalytic spliceosome for first transesterification step"/>
    <property type="evidence" value="ECO:0007669"/>
    <property type="project" value="TreeGrafter"/>
</dbReference>
<dbReference type="InterPro" id="IPR055433">
    <property type="entry name" value="HAT_Syf1-like_N"/>
</dbReference>
<feature type="domain" description="Pre-mRNA-splicing factor Syf1-like N-terminal HAT-repeats" evidence="11">
    <location>
        <begin position="113"/>
        <end position="239"/>
    </location>
</feature>
<feature type="domain" description="Pre-mRNA-splicing factor SYF1 central HAT repeats" evidence="9">
    <location>
        <begin position="376"/>
        <end position="534"/>
    </location>
</feature>
<dbReference type="AlphaFoldDB" id="A0AAV9XVU4"/>
<name>A0AAV9XVU4_9CRYT</name>
<dbReference type="Pfam" id="PF23233">
    <property type="entry name" value="HAT_Syf1_CNRKL1_N"/>
    <property type="match status" value="1"/>
</dbReference>
<dbReference type="InterPro" id="IPR003107">
    <property type="entry name" value="HAT"/>
</dbReference>
<keyword evidence="5" id="KW-0677">Repeat</keyword>
<evidence type="ECO:0000256" key="8">
    <source>
        <dbReference type="SAM" id="MobiDB-lite"/>
    </source>
</evidence>
<dbReference type="Pfam" id="PF23220">
    <property type="entry name" value="HAT_Syf1_M"/>
    <property type="match status" value="1"/>
</dbReference>
<organism evidence="12 13">
    <name type="scientific">Cryptosporidium xiaoi</name>
    <dbReference type="NCBI Taxonomy" id="659607"/>
    <lineage>
        <taxon>Eukaryota</taxon>
        <taxon>Sar</taxon>
        <taxon>Alveolata</taxon>
        <taxon>Apicomplexa</taxon>
        <taxon>Conoidasida</taxon>
        <taxon>Coccidia</taxon>
        <taxon>Eucoccidiorida</taxon>
        <taxon>Eimeriorina</taxon>
        <taxon>Cryptosporidiidae</taxon>
        <taxon>Cryptosporidium</taxon>
    </lineage>
</organism>
<dbReference type="InterPro" id="IPR045075">
    <property type="entry name" value="Syf1-like"/>
</dbReference>
<feature type="compositionally biased region" description="Low complexity" evidence="8">
    <location>
        <begin position="1085"/>
        <end position="1108"/>
    </location>
</feature>
<reference evidence="12 13" key="1">
    <citation type="submission" date="2023-10" db="EMBL/GenBank/DDBJ databases">
        <title>Comparative genomics analysis reveals potential genetic determinants of host preference in Cryptosporidium xiaoi.</title>
        <authorList>
            <person name="Xiao L."/>
            <person name="Li J."/>
        </authorList>
    </citation>
    <scope>NUCLEOTIDE SEQUENCE [LARGE SCALE GENOMIC DNA]</scope>
    <source>
        <strain evidence="12 13">52996</strain>
    </source>
</reference>
<protein>
    <submittedName>
        <fullName evidence="12">Uncharacterized protein</fullName>
    </submittedName>
</protein>